<sequence length="433" mass="48323">MDAPQCRESSIFASQQKRQSIVSAGQSHRESLLIEPVHAIATPRPTLLFALASDDPEEVRRVLESGEARPNDDVGPQSALAFALANDQLKNKMQMVKMLLAYGADTSALRDPEAEEQEERSSRRGSGRLSKLLENVDPATRYYIERADSPQTRRASALIHRSYFRPLTRVRYDLIGQDRVLEQLFRVLSMPSMAPIVVLLCGPSGHGKSLLARKFGSLLEVPTHTVNMTTLRDTNDIWKSHSIAPHEDPSDVSLKDFLITNEGKRCVVVLDEIEKTHNEKILSSLLMPWEYGRCSFEAGYRHVDVSKVIWLGTSNIGHDLVFEHQDKRPAPETQLSREEYVDLMALLRPRVSERLGPSLLSRVTAVLPFVSFTTDEKMAIAAEALHALSGDAVSTMPPATRDMIVRTSLNSYIPSEGARSLYRAVSILLLDTL</sequence>
<dbReference type="STRING" id="1328759.A0A5C2RZ33"/>
<dbReference type="GO" id="GO:0005737">
    <property type="term" value="C:cytoplasm"/>
    <property type="evidence" value="ECO:0007669"/>
    <property type="project" value="TreeGrafter"/>
</dbReference>
<keyword evidence="5" id="KW-0378">Hydrolase</keyword>
<dbReference type="Gene3D" id="1.25.40.20">
    <property type="entry name" value="Ankyrin repeat-containing domain"/>
    <property type="match status" value="1"/>
</dbReference>
<evidence type="ECO:0000259" key="4">
    <source>
        <dbReference type="Pfam" id="PF07728"/>
    </source>
</evidence>
<dbReference type="InterPro" id="IPR050130">
    <property type="entry name" value="ClpA_ClpB"/>
</dbReference>
<evidence type="ECO:0000313" key="6">
    <source>
        <dbReference type="Proteomes" id="UP000313359"/>
    </source>
</evidence>
<dbReference type="PANTHER" id="PTHR11638">
    <property type="entry name" value="ATP-DEPENDENT CLP PROTEASE"/>
    <property type="match status" value="1"/>
</dbReference>
<evidence type="ECO:0000256" key="2">
    <source>
        <dbReference type="ARBA" id="ARBA00022840"/>
    </source>
</evidence>
<dbReference type="OrthoDB" id="47330at2759"/>
<dbReference type="PANTHER" id="PTHR11638:SF18">
    <property type="entry name" value="HEAT SHOCK PROTEIN 104"/>
    <property type="match status" value="1"/>
</dbReference>
<dbReference type="Proteomes" id="UP000313359">
    <property type="component" value="Unassembled WGS sequence"/>
</dbReference>
<protein>
    <submittedName>
        <fullName evidence="5">P-loop containing nucleoside triphosphate hydrolase protein</fullName>
    </submittedName>
</protein>
<proteinExistence type="predicted"/>
<keyword evidence="1" id="KW-0547">Nucleotide-binding</keyword>
<dbReference type="AlphaFoldDB" id="A0A5C2RZ33"/>
<dbReference type="InterPro" id="IPR036770">
    <property type="entry name" value="Ankyrin_rpt-contain_sf"/>
</dbReference>
<dbReference type="EMBL" id="ML122288">
    <property type="protein sequence ID" value="RPD56346.1"/>
    <property type="molecule type" value="Genomic_DNA"/>
</dbReference>
<dbReference type="GO" id="GO:0005524">
    <property type="term" value="F:ATP binding"/>
    <property type="evidence" value="ECO:0007669"/>
    <property type="project" value="UniProtKB-KW"/>
</dbReference>
<evidence type="ECO:0000256" key="1">
    <source>
        <dbReference type="ARBA" id="ARBA00022741"/>
    </source>
</evidence>
<dbReference type="GO" id="GO:0016887">
    <property type="term" value="F:ATP hydrolysis activity"/>
    <property type="evidence" value="ECO:0007669"/>
    <property type="project" value="InterPro"/>
</dbReference>
<evidence type="ECO:0000256" key="3">
    <source>
        <dbReference type="SAM" id="MobiDB-lite"/>
    </source>
</evidence>
<dbReference type="Pfam" id="PF07728">
    <property type="entry name" value="AAA_5"/>
    <property type="match status" value="1"/>
</dbReference>
<dbReference type="GO" id="GO:0034605">
    <property type="term" value="P:cellular response to heat"/>
    <property type="evidence" value="ECO:0007669"/>
    <property type="project" value="TreeGrafter"/>
</dbReference>
<keyword evidence="2" id="KW-0067">ATP-binding</keyword>
<feature type="region of interest" description="Disordered" evidence="3">
    <location>
        <begin position="108"/>
        <end position="130"/>
    </location>
</feature>
<dbReference type="InterPro" id="IPR011704">
    <property type="entry name" value="ATPase_dyneun-rel_AAA"/>
</dbReference>
<dbReference type="Gene3D" id="3.40.50.300">
    <property type="entry name" value="P-loop containing nucleotide triphosphate hydrolases"/>
    <property type="match status" value="1"/>
</dbReference>
<keyword evidence="6" id="KW-1185">Reference proteome</keyword>
<evidence type="ECO:0000313" key="5">
    <source>
        <dbReference type="EMBL" id="RPD56346.1"/>
    </source>
</evidence>
<name>A0A5C2RZ33_9APHY</name>
<dbReference type="SUPFAM" id="SSF52540">
    <property type="entry name" value="P-loop containing nucleoside triphosphate hydrolases"/>
    <property type="match status" value="1"/>
</dbReference>
<reference evidence="5" key="1">
    <citation type="journal article" date="2018" name="Genome Biol. Evol.">
        <title>Genomics and development of Lentinus tigrinus, a white-rot wood-decaying mushroom with dimorphic fruiting bodies.</title>
        <authorList>
            <person name="Wu B."/>
            <person name="Xu Z."/>
            <person name="Knudson A."/>
            <person name="Carlson A."/>
            <person name="Chen N."/>
            <person name="Kovaka S."/>
            <person name="LaButti K."/>
            <person name="Lipzen A."/>
            <person name="Pennachio C."/>
            <person name="Riley R."/>
            <person name="Schakwitz W."/>
            <person name="Umezawa K."/>
            <person name="Ohm R.A."/>
            <person name="Grigoriev I.V."/>
            <person name="Nagy L.G."/>
            <person name="Gibbons J."/>
            <person name="Hibbett D."/>
        </authorList>
    </citation>
    <scope>NUCLEOTIDE SEQUENCE [LARGE SCALE GENOMIC DNA]</scope>
    <source>
        <strain evidence="5">ALCF2SS1-6</strain>
    </source>
</reference>
<organism evidence="5 6">
    <name type="scientific">Lentinus tigrinus ALCF2SS1-6</name>
    <dbReference type="NCBI Taxonomy" id="1328759"/>
    <lineage>
        <taxon>Eukaryota</taxon>
        <taxon>Fungi</taxon>
        <taxon>Dikarya</taxon>
        <taxon>Basidiomycota</taxon>
        <taxon>Agaricomycotina</taxon>
        <taxon>Agaricomycetes</taxon>
        <taxon>Polyporales</taxon>
        <taxon>Polyporaceae</taxon>
        <taxon>Lentinus</taxon>
    </lineage>
</organism>
<gene>
    <name evidence="5" type="ORF">L227DRAFT_508608</name>
</gene>
<feature type="domain" description="ATPase dynein-related AAA" evidence="4">
    <location>
        <begin position="198"/>
        <end position="318"/>
    </location>
</feature>
<dbReference type="InterPro" id="IPR027417">
    <property type="entry name" value="P-loop_NTPase"/>
</dbReference>
<dbReference type="CDD" id="cd00009">
    <property type="entry name" value="AAA"/>
    <property type="match status" value="1"/>
</dbReference>
<accession>A0A5C2RZ33</accession>